<evidence type="ECO:0000313" key="9">
    <source>
        <dbReference type="Proteomes" id="UP000054937"/>
    </source>
</evidence>
<dbReference type="InParanoid" id="A0A0V0QQ71"/>
<protein>
    <recommendedName>
        <fullName evidence="7">Flavoprotein pyridine nucleotide cytochrome reductase-like FAD-binding domain-containing protein</fullName>
    </recommendedName>
</protein>
<feature type="domain" description="Flavoprotein pyridine nucleotide cytochrome reductase-like FAD-binding" evidence="7">
    <location>
        <begin position="39"/>
        <end position="165"/>
    </location>
</feature>
<dbReference type="EMBL" id="LDAU01000118">
    <property type="protein sequence ID" value="KRX04372.1"/>
    <property type="molecule type" value="Genomic_DNA"/>
</dbReference>
<dbReference type="Gene3D" id="3.40.50.80">
    <property type="entry name" value="Nucleotide-binding domain of ferredoxin-NADP reductase (FNR) module"/>
    <property type="match status" value="1"/>
</dbReference>
<evidence type="ECO:0000256" key="6">
    <source>
        <dbReference type="SAM" id="MobiDB-lite"/>
    </source>
</evidence>
<reference evidence="8 9" key="1">
    <citation type="journal article" date="2015" name="Sci. Rep.">
        <title>Genome of the facultative scuticociliatosis pathogen Pseudocohnilembus persalinus provides insight into its virulence through horizontal gene transfer.</title>
        <authorList>
            <person name="Xiong J."/>
            <person name="Wang G."/>
            <person name="Cheng J."/>
            <person name="Tian M."/>
            <person name="Pan X."/>
            <person name="Warren A."/>
            <person name="Jiang C."/>
            <person name="Yuan D."/>
            <person name="Miao W."/>
        </authorList>
    </citation>
    <scope>NUCLEOTIDE SEQUENCE [LARGE SCALE GENOMIC DNA]</scope>
    <source>
        <strain evidence="8">36N120E</strain>
    </source>
</reference>
<evidence type="ECO:0000256" key="4">
    <source>
        <dbReference type="ARBA" id="ARBA00023002"/>
    </source>
</evidence>
<keyword evidence="2 5" id="KW-0285">Flavoprotein</keyword>
<evidence type="ECO:0000256" key="3">
    <source>
        <dbReference type="ARBA" id="ARBA00022827"/>
    </source>
</evidence>
<comment type="cofactor">
    <cofactor evidence="1 5">
        <name>FAD</name>
        <dbReference type="ChEBI" id="CHEBI:57692"/>
    </cofactor>
</comment>
<feature type="binding site" evidence="5">
    <location>
        <position position="197"/>
    </location>
    <ligand>
        <name>FAD</name>
        <dbReference type="ChEBI" id="CHEBI:57692"/>
    </ligand>
</feature>
<dbReference type="GO" id="GO:0016491">
    <property type="term" value="F:oxidoreductase activity"/>
    <property type="evidence" value="ECO:0007669"/>
    <property type="project" value="UniProtKB-KW"/>
</dbReference>
<dbReference type="InterPro" id="IPR008333">
    <property type="entry name" value="Cbr1-like_FAD-bd_dom"/>
</dbReference>
<comment type="caution">
    <text evidence="8">The sequence shown here is derived from an EMBL/GenBank/DDBJ whole genome shotgun (WGS) entry which is preliminary data.</text>
</comment>
<dbReference type="SUPFAM" id="SSF52343">
    <property type="entry name" value="Ferredoxin reductase-like, C-terminal NADP-linked domain"/>
    <property type="match status" value="1"/>
</dbReference>
<dbReference type="InterPro" id="IPR001834">
    <property type="entry name" value="CBR-like"/>
</dbReference>
<dbReference type="Proteomes" id="UP000054937">
    <property type="component" value="Unassembled WGS sequence"/>
</dbReference>
<dbReference type="OrthoDB" id="10588186at2759"/>
<dbReference type="PANTHER" id="PTHR19370">
    <property type="entry name" value="NADH-CYTOCHROME B5 REDUCTASE"/>
    <property type="match status" value="1"/>
</dbReference>
<feature type="compositionally biased region" description="Low complexity" evidence="6">
    <location>
        <begin position="125"/>
        <end position="142"/>
    </location>
</feature>
<evidence type="ECO:0000256" key="1">
    <source>
        <dbReference type="ARBA" id="ARBA00001974"/>
    </source>
</evidence>
<feature type="binding site" evidence="5">
    <location>
        <position position="98"/>
    </location>
    <ligand>
        <name>FAD</name>
        <dbReference type="ChEBI" id="CHEBI:57692"/>
    </ligand>
</feature>
<keyword evidence="4" id="KW-0560">Oxidoreductase</keyword>
<accession>A0A0V0QQ71</accession>
<gene>
    <name evidence="8" type="ORF">PPERSA_05633</name>
</gene>
<proteinExistence type="predicted"/>
<keyword evidence="3 5" id="KW-0274">FAD</keyword>
<sequence length="311" mass="35905">MNILQKHFKFLVRIKPQFCIFENEKNPFETKTQTAKSYLSDQKYLNQEYDIVRLQTEELEKCLGLKIGQFIQIQNQNQKAIDCYPISRIDDCGIIDLVVKKQALNNNVMKDSEVQEQETQKDQNKQNQNNNNSSSQEKQQGQSQIKDVKNLQEIQIKGPKTKFVYDGFGNVIYKLGDEVVTKNFDYIGIICENVNITKMFSLIEGISTNGDPTNLSIIQFCRTLDDMVLADEILWLKEQQKINYKVFLENVDINFPSLKGSLDQKFVKDYLPPSDLNALIVTAGQTSFNEKSKTILKELGYNEQNIIQIDE</sequence>
<organism evidence="8 9">
    <name type="scientific">Pseudocohnilembus persalinus</name>
    <name type="common">Ciliate</name>
    <dbReference type="NCBI Taxonomy" id="266149"/>
    <lineage>
        <taxon>Eukaryota</taxon>
        <taxon>Sar</taxon>
        <taxon>Alveolata</taxon>
        <taxon>Ciliophora</taxon>
        <taxon>Intramacronucleata</taxon>
        <taxon>Oligohymenophorea</taxon>
        <taxon>Scuticociliatia</taxon>
        <taxon>Philasterida</taxon>
        <taxon>Pseudocohnilembidae</taxon>
        <taxon>Pseudocohnilembus</taxon>
    </lineage>
</organism>
<evidence type="ECO:0000259" key="7">
    <source>
        <dbReference type="Pfam" id="PF00970"/>
    </source>
</evidence>
<name>A0A0V0QQ71_PSEPJ</name>
<dbReference type="Pfam" id="PF00970">
    <property type="entry name" value="FAD_binding_6"/>
    <property type="match status" value="1"/>
</dbReference>
<dbReference type="AlphaFoldDB" id="A0A0V0QQ71"/>
<dbReference type="OMA" id="LMEELMW"/>
<evidence type="ECO:0000256" key="2">
    <source>
        <dbReference type="ARBA" id="ARBA00022630"/>
    </source>
</evidence>
<evidence type="ECO:0000313" key="8">
    <source>
        <dbReference type="EMBL" id="KRX04372.1"/>
    </source>
</evidence>
<keyword evidence="9" id="KW-1185">Reference proteome</keyword>
<dbReference type="InterPro" id="IPR039261">
    <property type="entry name" value="FNR_nucleotide-bd"/>
</dbReference>
<feature type="compositionally biased region" description="Basic and acidic residues" evidence="6">
    <location>
        <begin position="111"/>
        <end position="124"/>
    </location>
</feature>
<feature type="region of interest" description="Disordered" evidence="6">
    <location>
        <begin position="111"/>
        <end position="142"/>
    </location>
</feature>
<feature type="binding site" evidence="5">
    <location>
        <position position="84"/>
    </location>
    <ligand>
        <name>FAD</name>
        <dbReference type="ChEBI" id="CHEBI:57692"/>
    </ligand>
</feature>
<dbReference type="PANTHER" id="PTHR19370:SF184">
    <property type="entry name" value="NADH-CYTOCHROME B5 REDUCTASE-LIKE"/>
    <property type="match status" value="1"/>
</dbReference>
<feature type="binding site" evidence="5">
    <location>
        <position position="100"/>
    </location>
    <ligand>
        <name>FAD</name>
        <dbReference type="ChEBI" id="CHEBI:57692"/>
    </ligand>
</feature>
<evidence type="ECO:0000256" key="5">
    <source>
        <dbReference type="PIRSR" id="PIRSR601834-1"/>
    </source>
</evidence>